<dbReference type="GO" id="GO:0004114">
    <property type="term" value="F:3',5'-cyclic-nucleotide phosphodiesterase activity"/>
    <property type="evidence" value="ECO:0007669"/>
    <property type="project" value="InterPro"/>
</dbReference>
<dbReference type="GO" id="GO:0007165">
    <property type="term" value="P:signal transduction"/>
    <property type="evidence" value="ECO:0007669"/>
    <property type="project" value="InterPro"/>
</dbReference>
<dbReference type="GO" id="GO:0046872">
    <property type="term" value="F:metal ion binding"/>
    <property type="evidence" value="ECO:0007669"/>
    <property type="project" value="UniProtKB-KW"/>
</dbReference>
<evidence type="ECO:0000259" key="4">
    <source>
        <dbReference type="PROSITE" id="PS51845"/>
    </source>
</evidence>
<dbReference type="OrthoDB" id="546632at2759"/>
<evidence type="ECO:0000313" key="6">
    <source>
        <dbReference type="Proteomes" id="UP000233524"/>
    </source>
</evidence>
<dbReference type="PANTHER" id="PTHR11347">
    <property type="entry name" value="CYCLIC NUCLEOTIDE PHOSPHODIESTERASE"/>
    <property type="match status" value="1"/>
</dbReference>
<feature type="region of interest" description="Disordered" evidence="3">
    <location>
        <begin position="531"/>
        <end position="572"/>
    </location>
</feature>
<feature type="region of interest" description="Disordered" evidence="3">
    <location>
        <begin position="656"/>
        <end position="778"/>
    </location>
</feature>
<keyword evidence="1" id="KW-0479">Metal-binding</keyword>
<proteinExistence type="predicted"/>
<feature type="non-terminal residue" evidence="5">
    <location>
        <position position="1"/>
    </location>
</feature>
<organism evidence="5 6">
    <name type="scientific">Lomentospora prolificans</name>
    <dbReference type="NCBI Taxonomy" id="41688"/>
    <lineage>
        <taxon>Eukaryota</taxon>
        <taxon>Fungi</taxon>
        <taxon>Dikarya</taxon>
        <taxon>Ascomycota</taxon>
        <taxon>Pezizomycotina</taxon>
        <taxon>Sordariomycetes</taxon>
        <taxon>Hypocreomycetidae</taxon>
        <taxon>Microascales</taxon>
        <taxon>Microascaceae</taxon>
        <taxon>Lomentospora</taxon>
    </lineage>
</organism>
<feature type="compositionally biased region" description="Polar residues" evidence="3">
    <location>
        <begin position="761"/>
        <end position="772"/>
    </location>
</feature>
<keyword evidence="2" id="KW-0378">Hydrolase</keyword>
<keyword evidence="6" id="KW-1185">Reference proteome</keyword>
<dbReference type="EMBL" id="NLAX01000002">
    <property type="protein sequence ID" value="PKS12948.1"/>
    <property type="molecule type" value="Genomic_DNA"/>
</dbReference>
<feature type="compositionally biased region" description="Basic and acidic residues" evidence="3">
    <location>
        <begin position="93"/>
        <end position="104"/>
    </location>
</feature>
<gene>
    <name evidence="5" type="ORF">jhhlp_000289</name>
</gene>
<sequence length="810" mass="88369">DPTMDKSKYNIIYVNRSIRQDGVVQASLASPGTGFSNTVDMHGSGDLGKNLKFLLKFSDVYVCKSGASCLAQLFQLHDSSMIDLKPTIVLIDTPHDERIPESRPRTRSTSPHSRSPLADSEIHTPDEEVYGLKLLQRVITEAHFRNLAKLVVPVPVISVSPVGNGITDLPNYGEMPDSCGLIPNPALLKRCVDLGAADVVVSPLDAKCLTNLAVQAYKAHKEAARDQQAMLEVRRGRKLSWVGMRDEKPFAYLREAMVSGLMKGICRSGCDADDTIGSAKIAVSQERRLAIAAAVGHWHFSAHDFVDDELLVAAMIMFKHAFSVPALDKWRIPTDQLINFLVACRAAYNPFVPYHNFRHVVDVLQATFHFLVNIGTFPPYLTDSSILSTDMGLHFDYMKKLADTQEKLRVANSTTEWDERAIEEQRSLACALLIKCADISNVARQYGTARQWMQILSDEFSRQASMEDELGIPSALLSPPKKDTASLIKAQLGFMKLFALPLFQGVTDLMPALNYTLEELETNRKHFESGAVADHGNGVSHTAEVPTSSVSSESSAMGYPMASDSDVDGCSPETTILTSPPLAAPITPVTPLDNRQPNDVSCFSTPEHLTDVTQEAVDPMSKDFKDINGIATTFDSVADFAASDPFNMRYRLDSYSEGKPPLSGKQRCSETTDGSSSVPYSGDWTSQATSATTGRMPLSPSTQGTSIASRESIDRPSSVPRPVSGVAYDQGKLRPPLLVTPDPDLQPEAIVTDSSRDEDSASNGSTGKPESTTLRKRPSRFRMNALNLFRRNKTPTSAQVAAAAADTNLC</sequence>
<accession>A0A2N3NKL6</accession>
<dbReference type="STRING" id="41688.A0A2N3NKL6"/>
<protein>
    <recommendedName>
        <fullName evidence="4">PDEase domain-containing protein</fullName>
    </recommendedName>
</protein>
<feature type="region of interest" description="Disordered" evidence="3">
    <location>
        <begin position="93"/>
        <end position="122"/>
    </location>
</feature>
<dbReference type="VEuPathDB" id="FungiDB:jhhlp_000289"/>
<dbReference type="Pfam" id="PF00233">
    <property type="entry name" value="PDEase_I"/>
    <property type="match status" value="1"/>
</dbReference>
<evidence type="ECO:0000256" key="2">
    <source>
        <dbReference type="ARBA" id="ARBA00022801"/>
    </source>
</evidence>
<reference evidence="5 6" key="1">
    <citation type="journal article" date="2017" name="G3 (Bethesda)">
        <title>First Draft Genome Sequence of the Pathogenic Fungus Lomentospora prolificans (Formerly Scedosporium prolificans).</title>
        <authorList>
            <person name="Luo R."/>
            <person name="Zimin A."/>
            <person name="Workman R."/>
            <person name="Fan Y."/>
            <person name="Pertea G."/>
            <person name="Grossman N."/>
            <person name="Wear M.P."/>
            <person name="Jia B."/>
            <person name="Miller H."/>
            <person name="Casadevall A."/>
            <person name="Timp W."/>
            <person name="Zhang S.X."/>
            <person name="Salzberg S.L."/>
        </authorList>
    </citation>
    <scope>NUCLEOTIDE SEQUENCE [LARGE SCALE GENOMIC DNA]</scope>
    <source>
        <strain evidence="5 6">JHH-5317</strain>
    </source>
</reference>
<evidence type="ECO:0000313" key="5">
    <source>
        <dbReference type="EMBL" id="PKS12948.1"/>
    </source>
</evidence>
<evidence type="ECO:0000256" key="1">
    <source>
        <dbReference type="ARBA" id="ARBA00022723"/>
    </source>
</evidence>
<dbReference type="InterPro" id="IPR036971">
    <property type="entry name" value="PDEase_catalytic_dom_sf"/>
</dbReference>
<evidence type="ECO:0000256" key="3">
    <source>
        <dbReference type="SAM" id="MobiDB-lite"/>
    </source>
</evidence>
<dbReference type="InParanoid" id="A0A2N3NKL6"/>
<dbReference type="AlphaFoldDB" id="A0A2N3NKL6"/>
<feature type="compositionally biased region" description="Low complexity" evidence="3">
    <location>
        <begin position="107"/>
        <end position="116"/>
    </location>
</feature>
<name>A0A2N3NKL6_9PEZI</name>
<feature type="domain" description="PDEase" evidence="4">
    <location>
        <begin position="386"/>
        <end position="534"/>
    </location>
</feature>
<dbReference type="InterPro" id="IPR002073">
    <property type="entry name" value="PDEase_catalytic_dom"/>
</dbReference>
<comment type="caution">
    <text evidence="5">The sequence shown here is derived from an EMBL/GenBank/DDBJ whole genome shotgun (WGS) entry which is preliminary data.</text>
</comment>
<feature type="compositionally biased region" description="Low complexity" evidence="3">
    <location>
        <begin position="542"/>
        <end position="556"/>
    </location>
</feature>
<dbReference type="PROSITE" id="PS51845">
    <property type="entry name" value="PDEASE_I_2"/>
    <property type="match status" value="1"/>
</dbReference>
<dbReference type="Proteomes" id="UP000233524">
    <property type="component" value="Unassembled WGS sequence"/>
</dbReference>
<feature type="compositionally biased region" description="Polar residues" evidence="3">
    <location>
        <begin position="669"/>
        <end position="709"/>
    </location>
</feature>
<dbReference type="Gene3D" id="1.10.1300.10">
    <property type="entry name" value="3'5'-cyclic nucleotide phosphodiesterase, catalytic domain"/>
    <property type="match status" value="2"/>
</dbReference>
<dbReference type="SUPFAM" id="SSF109604">
    <property type="entry name" value="HD-domain/PDEase-like"/>
    <property type="match status" value="1"/>
</dbReference>